<feature type="coiled-coil region" evidence="1">
    <location>
        <begin position="74"/>
        <end position="101"/>
    </location>
</feature>
<reference evidence="4" key="1">
    <citation type="submission" date="2022-09" db="EMBL/GenBank/DDBJ databases">
        <title>Eubacterium sp. LFL-14 isolated from human feces.</title>
        <authorList>
            <person name="Liu F."/>
        </authorList>
    </citation>
    <scope>NUCLEOTIDE SEQUENCE</scope>
    <source>
        <strain evidence="4">LFL-14</strain>
    </source>
</reference>
<keyword evidence="3" id="KW-1133">Transmembrane helix</keyword>
<evidence type="ECO:0000256" key="3">
    <source>
        <dbReference type="SAM" id="Phobius"/>
    </source>
</evidence>
<accession>A0ABT2M2H2</accession>
<protein>
    <submittedName>
        <fullName evidence="4">Septum formation initiator family protein</fullName>
    </submittedName>
</protein>
<dbReference type="Pfam" id="PF04977">
    <property type="entry name" value="DivIC"/>
    <property type="match status" value="1"/>
</dbReference>
<evidence type="ECO:0000313" key="4">
    <source>
        <dbReference type="EMBL" id="MCT7399733.1"/>
    </source>
</evidence>
<keyword evidence="1" id="KW-0175">Coiled coil</keyword>
<organism evidence="4 5">
    <name type="scientific">Eubacterium album</name>
    <dbReference type="NCBI Taxonomy" id="2978477"/>
    <lineage>
        <taxon>Bacteria</taxon>
        <taxon>Bacillati</taxon>
        <taxon>Bacillota</taxon>
        <taxon>Clostridia</taxon>
        <taxon>Eubacteriales</taxon>
        <taxon>Eubacteriaceae</taxon>
        <taxon>Eubacterium</taxon>
    </lineage>
</organism>
<name>A0ABT2M2H2_9FIRM</name>
<evidence type="ECO:0000256" key="1">
    <source>
        <dbReference type="SAM" id="Coils"/>
    </source>
</evidence>
<feature type="transmembrane region" description="Helical" evidence="3">
    <location>
        <begin position="48"/>
        <end position="68"/>
    </location>
</feature>
<feature type="compositionally biased region" description="Basic and acidic residues" evidence="2">
    <location>
        <begin position="1"/>
        <end position="12"/>
    </location>
</feature>
<dbReference type="EMBL" id="JAODBU010000012">
    <property type="protein sequence ID" value="MCT7399733.1"/>
    <property type="molecule type" value="Genomic_DNA"/>
</dbReference>
<dbReference type="InterPro" id="IPR007060">
    <property type="entry name" value="FtsL/DivIC"/>
</dbReference>
<comment type="caution">
    <text evidence="4">The sequence shown here is derived from an EMBL/GenBank/DDBJ whole genome shotgun (WGS) entry which is preliminary data.</text>
</comment>
<keyword evidence="3" id="KW-0812">Transmembrane</keyword>
<evidence type="ECO:0000313" key="5">
    <source>
        <dbReference type="Proteomes" id="UP001431199"/>
    </source>
</evidence>
<keyword evidence="5" id="KW-1185">Reference proteome</keyword>
<proteinExistence type="predicted"/>
<feature type="region of interest" description="Disordered" evidence="2">
    <location>
        <begin position="1"/>
        <end position="42"/>
    </location>
</feature>
<dbReference type="Proteomes" id="UP001431199">
    <property type="component" value="Unassembled WGS sequence"/>
</dbReference>
<gene>
    <name evidence="4" type="ORF">N5B56_11680</name>
</gene>
<sequence>MSEKRKPQESMQRRQQNGQQVRKPRKSTATSRVSRVSKSKKKNDNRGMIVGISLVVIMLCAILLVQTFNAYGTLSDLKKQKKELTQEYNDQLELSDELKEKEDYVKTDEYIEEMARKMGLVYPDEVIFKPED</sequence>
<dbReference type="RefSeq" id="WP_118565698.1">
    <property type="nucleotide sequence ID" value="NZ_JAODBU010000012.1"/>
</dbReference>
<evidence type="ECO:0000256" key="2">
    <source>
        <dbReference type="SAM" id="MobiDB-lite"/>
    </source>
</evidence>
<keyword evidence="3" id="KW-0472">Membrane</keyword>